<organism evidence="1 2">
    <name type="scientific">Aminobacter aganoensis</name>
    <dbReference type="NCBI Taxonomy" id="83264"/>
    <lineage>
        <taxon>Bacteria</taxon>
        <taxon>Pseudomonadati</taxon>
        <taxon>Pseudomonadota</taxon>
        <taxon>Alphaproteobacteria</taxon>
        <taxon>Hyphomicrobiales</taxon>
        <taxon>Phyllobacteriaceae</taxon>
        <taxon>Aminobacter</taxon>
    </lineage>
</organism>
<evidence type="ECO:0000313" key="2">
    <source>
        <dbReference type="Proteomes" id="UP000536262"/>
    </source>
</evidence>
<protein>
    <submittedName>
        <fullName evidence="1">Uncharacterized protein</fullName>
    </submittedName>
</protein>
<dbReference type="AlphaFoldDB" id="A0A7X0F6P4"/>
<accession>A0A7X0F6P4</accession>
<comment type="caution">
    <text evidence="1">The sequence shown here is derived from an EMBL/GenBank/DDBJ whole genome shotgun (WGS) entry which is preliminary data.</text>
</comment>
<reference evidence="1 2" key="1">
    <citation type="submission" date="2020-08" db="EMBL/GenBank/DDBJ databases">
        <title>Genomic Encyclopedia of Type Strains, Phase IV (KMG-IV): sequencing the most valuable type-strain genomes for metagenomic binning, comparative biology and taxonomic classification.</title>
        <authorList>
            <person name="Goeker M."/>
        </authorList>
    </citation>
    <scope>NUCLEOTIDE SEQUENCE [LARGE SCALE GENOMIC DNA]</scope>
    <source>
        <strain evidence="1 2">DSM 7051</strain>
    </source>
</reference>
<dbReference type="EMBL" id="JACHOU010000003">
    <property type="protein sequence ID" value="MBB6354079.1"/>
    <property type="molecule type" value="Genomic_DNA"/>
</dbReference>
<evidence type="ECO:0000313" key="1">
    <source>
        <dbReference type="EMBL" id="MBB6354079.1"/>
    </source>
</evidence>
<name>A0A7X0F6P4_9HYPH</name>
<sequence>MLAHLSENERRHEEAQAHIRATIMNEFCEVMRKTGLPPMVVMRLAAQAVGSIYRETADAHSGPAACPCGWCPREGTDVDILCSALLAACTRRKGRDLRSMAIAGTA</sequence>
<keyword evidence="2" id="KW-1185">Reference proteome</keyword>
<proteinExistence type="predicted"/>
<dbReference type="Proteomes" id="UP000536262">
    <property type="component" value="Unassembled WGS sequence"/>
</dbReference>
<gene>
    <name evidence="1" type="ORF">GGR00_001853</name>
</gene>
<dbReference type="RefSeq" id="WP_244487916.1">
    <property type="nucleotide sequence ID" value="NZ_BAABEG010000001.1"/>
</dbReference>